<dbReference type="Proteomes" id="UP001488805">
    <property type="component" value="Unassembled WGS sequence"/>
</dbReference>
<evidence type="ECO:0000256" key="6">
    <source>
        <dbReference type="ARBA" id="ARBA00023040"/>
    </source>
</evidence>
<dbReference type="InterPro" id="IPR017978">
    <property type="entry name" value="GPCR_3_C"/>
</dbReference>
<keyword evidence="5 11" id="KW-1133">Transmembrane helix</keyword>
<dbReference type="EMBL" id="JBCEZU010000586">
    <property type="protein sequence ID" value="KAK9515526.1"/>
    <property type="molecule type" value="Genomic_DNA"/>
</dbReference>
<name>A0AAW1DYN6_ZOAVI</name>
<feature type="transmembrane region" description="Helical" evidence="11">
    <location>
        <begin position="184"/>
        <end position="204"/>
    </location>
</feature>
<protein>
    <recommendedName>
        <fullName evidence="12">G-protein coupled receptors family 3 profile domain-containing protein</fullName>
    </recommendedName>
</protein>
<dbReference type="AlphaFoldDB" id="A0AAW1DYN6"/>
<proteinExistence type="predicted"/>
<comment type="caution">
    <text evidence="13">The sequence shown here is derived from an EMBL/GenBank/DDBJ whole genome shotgun (WGS) entry which is preliminary data.</text>
</comment>
<dbReference type="PANTHER" id="PTHR24061:SF441">
    <property type="entry name" value="TASTE RECEPTOR TYPE 1 MEMBER 2B-RELATED"/>
    <property type="match status" value="1"/>
</dbReference>
<evidence type="ECO:0000256" key="3">
    <source>
        <dbReference type="ARBA" id="ARBA00022692"/>
    </source>
</evidence>
<dbReference type="SUPFAM" id="SSF53822">
    <property type="entry name" value="Periplasmic binding protein-like I"/>
    <property type="match status" value="1"/>
</dbReference>
<dbReference type="Pfam" id="PF07562">
    <property type="entry name" value="NCD3G"/>
    <property type="match status" value="1"/>
</dbReference>
<keyword evidence="2" id="KW-1003">Cell membrane</keyword>
<comment type="subcellular location">
    <subcellularLocation>
        <location evidence="1">Cell membrane</location>
        <topology evidence="1">Multi-pass membrane protein</topology>
    </subcellularLocation>
</comment>
<keyword evidence="3 11" id="KW-0812">Transmembrane</keyword>
<organism evidence="13 14">
    <name type="scientific">Zoarces viviparus</name>
    <name type="common">Viviparous eelpout</name>
    <name type="synonym">Blennius viviparus</name>
    <dbReference type="NCBI Taxonomy" id="48416"/>
    <lineage>
        <taxon>Eukaryota</taxon>
        <taxon>Metazoa</taxon>
        <taxon>Chordata</taxon>
        <taxon>Craniata</taxon>
        <taxon>Vertebrata</taxon>
        <taxon>Euteleostomi</taxon>
        <taxon>Actinopterygii</taxon>
        <taxon>Neopterygii</taxon>
        <taxon>Teleostei</taxon>
        <taxon>Neoteleostei</taxon>
        <taxon>Acanthomorphata</taxon>
        <taxon>Eupercaria</taxon>
        <taxon>Perciformes</taxon>
        <taxon>Cottioidei</taxon>
        <taxon>Zoarcales</taxon>
        <taxon>Zoarcidae</taxon>
        <taxon>Zoarcinae</taxon>
        <taxon>Zoarces</taxon>
    </lineage>
</organism>
<keyword evidence="9" id="KW-0325">Glycoprotein</keyword>
<keyword evidence="4" id="KW-0732">Signal</keyword>
<evidence type="ECO:0000256" key="10">
    <source>
        <dbReference type="ARBA" id="ARBA00023224"/>
    </source>
</evidence>
<dbReference type="Gene3D" id="2.10.50.30">
    <property type="entry name" value="GPCR, family 3, nine cysteines domain"/>
    <property type="match status" value="1"/>
</dbReference>
<reference evidence="13 14" key="1">
    <citation type="journal article" date="2024" name="Genome Biol. Evol.">
        <title>Chromosome-level genome assembly of the viviparous eelpout Zoarces viviparus.</title>
        <authorList>
            <person name="Fuhrmann N."/>
            <person name="Brasseur M.V."/>
            <person name="Bakowski C.E."/>
            <person name="Podsiadlowski L."/>
            <person name="Prost S."/>
            <person name="Krehenwinkel H."/>
            <person name="Mayer C."/>
        </authorList>
    </citation>
    <scope>NUCLEOTIDE SEQUENCE [LARGE SCALE GENOMIC DNA]</scope>
    <source>
        <strain evidence="13">NO-MEL_2022_Ind0_liver</strain>
    </source>
</reference>
<evidence type="ECO:0000256" key="1">
    <source>
        <dbReference type="ARBA" id="ARBA00004651"/>
    </source>
</evidence>
<evidence type="ECO:0000256" key="7">
    <source>
        <dbReference type="ARBA" id="ARBA00023136"/>
    </source>
</evidence>
<evidence type="ECO:0000256" key="9">
    <source>
        <dbReference type="ARBA" id="ARBA00023180"/>
    </source>
</evidence>
<feature type="domain" description="G-protein coupled receptors family 3 profile" evidence="12">
    <location>
        <begin position="146"/>
        <end position="214"/>
    </location>
</feature>
<dbReference type="InterPro" id="IPR000068">
    <property type="entry name" value="GPCR_3_Ca_sens_rcpt-rel"/>
</dbReference>
<dbReference type="InterPro" id="IPR011500">
    <property type="entry name" value="GPCR_3_9-Cys_dom"/>
</dbReference>
<evidence type="ECO:0000313" key="14">
    <source>
        <dbReference type="Proteomes" id="UP001488805"/>
    </source>
</evidence>
<keyword evidence="14" id="KW-1185">Reference proteome</keyword>
<keyword evidence="10" id="KW-0807">Transducer</keyword>
<evidence type="ECO:0000256" key="2">
    <source>
        <dbReference type="ARBA" id="ARBA00022475"/>
    </source>
</evidence>
<evidence type="ECO:0000256" key="8">
    <source>
        <dbReference type="ARBA" id="ARBA00023170"/>
    </source>
</evidence>
<dbReference type="GO" id="GO:0004930">
    <property type="term" value="F:G protein-coupled receptor activity"/>
    <property type="evidence" value="ECO:0007669"/>
    <property type="project" value="UniProtKB-KW"/>
</dbReference>
<dbReference type="InterPro" id="IPR017979">
    <property type="entry name" value="GPCR_3_CS"/>
</dbReference>
<keyword evidence="7 11" id="KW-0472">Membrane</keyword>
<sequence length="233" mass="25872">MVLAELKKSNFTLLNQHIQFDENGDPTFGSYSIVFWNQGGDAEEIGSYRFHPSVHFFINNTKIQWNPIGEVPTSLCSPECDVGFAKEQDGIHKCCFNCEICPDGTYINSTEDPYTCVSCKETEWSAAGSTSCTLRVVEYIPFTDSGAILIMVGAWALVGLTLAMSVLFAINYNTPVVRSAGGPMCFLIFGCLSLCSLSVFFYFGKPTTSFCILRNTQEYFQGLIQNYTKTMSQ</sequence>
<keyword evidence="6" id="KW-0297">G-protein coupled receptor</keyword>
<evidence type="ECO:0000256" key="11">
    <source>
        <dbReference type="SAM" id="Phobius"/>
    </source>
</evidence>
<keyword evidence="8" id="KW-0675">Receptor</keyword>
<accession>A0AAW1DYN6</accession>
<gene>
    <name evidence="13" type="ORF">VZT92_026166</name>
</gene>
<dbReference type="InterPro" id="IPR028082">
    <property type="entry name" value="Peripla_BP_I"/>
</dbReference>
<evidence type="ECO:0000313" key="13">
    <source>
        <dbReference type="EMBL" id="KAK9515526.1"/>
    </source>
</evidence>
<evidence type="ECO:0000259" key="12">
    <source>
        <dbReference type="PROSITE" id="PS50259"/>
    </source>
</evidence>
<dbReference type="Pfam" id="PF00003">
    <property type="entry name" value="7tm_3"/>
    <property type="match status" value="1"/>
</dbReference>
<dbReference type="SUPFAM" id="SSF57586">
    <property type="entry name" value="TNF receptor-like"/>
    <property type="match status" value="1"/>
</dbReference>
<dbReference type="PANTHER" id="PTHR24061">
    <property type="entry name" value="CALCIUM-SENSING RECEPTOR-RELATED"/>
    <property type="match status" value="1"/>
</dbReference>
<evidence type="ECO:0000256" key="4">
    <source>
        <dbReference type="ARBA" id="ARBA00022729"/>
    </source>
</evidence>
<dbReference type="InterPro" id="IPR038550">
    <property type="entry name" value="GPCR_3_9-Cys_sf"/>
</dbReference>
<dbReference type="GO" id="GO:0005886">
    <property type="term" value="C:plasma membrane"/>
    <property type="evidence" value="ECO:0007669"/>
    <property type="project" value="UniProtKB-SubCell"/>
</dbReference>
<feature type="transmembrane region" description="Helical" evidence="11">
    <location>
        <begin position="147"/>
        <end position="172"/>
    </location>
</feature>
<dbReference type="PROSITE" id="PS00980">
    <property type="entry name" value="G_PROTEIN_RECEP_F3_2"/>
    <property type="match status" value="1"/>
</dbReference>
<dbReference type="PROSITE" id="PS50259">
    <property type="entry name" value="G_PROTEIN_RECEP_F3_4"/>
    <property type="match status" value="1"/>
</dbReference>
<dbReference type="FunFam" id="2.10.50.30:FF:000004">
    <property type="entry name" value="Taste receptor type 1 member 3-like protein"/>
    <property type="match status" value="1"/>
</dbReference>
<evidence type="ECO:0000256" key="5">
    <source>
        <dbReference type="ARBA" id="ARBA00022989"/>
    </source>
</evidence>